<keyword evidence="5" id="KW-0862">Zinc</keyword>
<evidence type="ECO:0000256" key="5">
    <source>
        <dbReference type="ARBA" id="ARBA00022833"/>
    </source>
</evidence>
<feature type="region of interest" description="Disordered" evidence="8">
    <location>
        <begin position="1"/>
        <end position="25"/>
    </location>
</feature>
<protein>
    <recommendedName>
        <fullName evidence="9">C2H2-type domain-containing protein</fullName>
    </recommendedName>
</protein>
<evidence type="ECO:0000256" key="6">
    <source>
        <dbReference type="ARBA" id="ARBA00023242"/>
    </source>
</evidence>
<feature type="domain" description="C2H2-type" evidence="9">
    <location>
        <begin position="77"/>
        <end position="106"/>
    </location>
</feature>
<dbReference type="Gene3D" id="3.30.160.60">
    <property type="entry name" value="Classic Zinc Finger"/>
    <property type="match status" value="2"/>
</dbReference>
<dbReference type="InterPro" id="IPR022755">
    <property type="entry name" value="Znf_C2H2_jaz"/>
</dbReference>
<keyword evidence="2" id="KW-0479">Metal-binding</keyword>
<gene>
    <name evidence="10" type="ORF">CM83_372</name>
</gene>
<dbReference type="InterPro" id="IPR013087">
    <property type="entry name" value="Znf_C2H2_type"/>
</dbReference>
<evidence type="ECO:0000256" key="4">
    <source>
        <dbReference type="ARBA" id="ARBA00022771"/>
    </source>
</evidence>
<comment type="subcellular location">
    <subcellularLocation>
        <location evidence="1">Nucleus</location>
    </subcellularLocation>
</comment>
<feature type="compositionally biased region" description="Basic and acidic residues" evidence="8">
    <location>
        <begin position="9"/>
        <end position="25"/>
    </location>
</feature>
<dbReference type="AlphaFoldDB" id="A0A0A9Z6T4"/>
<keyword evidence="4 7" id="KW-0863">Zinc-finger</keyword>
<feature type="non-terminal residue" evidence="10">
    <location>
        <position position="1"/>
    </location>
</feature>
<evidence type="ECO:0000256" key="8">
    <source>
        <dbReference type="SAM" id="MobiDB-lite"/>
    </source>
</evidence>
<evidence type="ECO:0000256" key="7">
    <source>
        <dbReference type="PROSITE-ProRule" id="PRU00042"/>
    </source>
</evidence>
<proteinExistence type="predicted"/>
<evidence type="ECO:0000256" key="3">
    <source>
        <dbReference type="ARBA" id="ARBA00022737"/>
    </source>
</evidence>
<evidence type="ECO:0000256" key="1">
    <source>
        <dbReference type="ARBA" id="ARBA00004123"/>
    </source>
</evidence>
<name>A0A0A9Z6T4_LYGHE</name>
<feature type="non-terminal residue" evidence="10">
    <location>
        <position position="240"/>
    </location>
</feature>
<keyword evidence="3" id="KW-0677">Repeat</keyword>
<dbReference type="SMART" id="SM00355">
    <property type="entry name" value="ZnF_C2H2"/>
    <property type="match status" value="5"/>
</dbReference>
<feature type="domain" description="C2H2-type" evidence="9">
    <location>
        <begin position="138"/>
        <end position="166"/>
    </location>
</feature>
<dbReference type="EMBL" id="GBHO01004018">
    <property type="protein sequence ID" value="JAG39586.1"/>
    <property type="molecule type" value="Transcribed_RNA"/>
</dbReference>
<dbReference type="PANTHER" id="PTHR24406">
    <property type="entry name" value="TRANSCRIPTIONAL REPRESSOR CTCFL-RELATED"/>
    <property type="match status" value="1"/>
</dbReference>
<keyword evidence="6" id="KW-0539">Nucleus</keyword>
<dbReference type="Pfam" id="PF12171">
    <property type="entry name" value="zf-C2H2_jaz"/>
    <property type="match status" value="1"/>
</dbReference>
<dbReference type="SUPFAM" id="SSF57667">
    <property type="entry name" value="beta-beta-alpha zinc fingers"/>
    <property type="match status" value="1"/>
</dbReference>
<reference evidence="10" key="1">
    <citation type="journal article" date="2014" name="PLoS ONE">
        <title>Transcriptome-Based Identification of ABC Transporters in the Western Tarnished Plant Bug Lygus hesperus.</title>
        <authorList>
            <person name="Hull J.J."/>
            <person name="Chaney K."/>
            <person name="Geib S.M."/>
            <person name="Fabrick J.A."/>
            <person name="Brent C.S."/>
            <person name="Walsh D."/>
            <person name="Lavine L.C."/>
        </authorList>
    </citation>
    <scope>NUCLEOTIDE SEQUENCE</scope>
</reference>
<evidence type="ECO:0000259" key="9">
    <source>
        <dbReference type="PROSITE" id="PS50157"/>
    </source>
</evidence>
<accession>A0A0A9Z6T4</accession>
<sequence>FSQSKMASHVRDRHGTSRRKPSDRGTCEVCGFTAAMHALRRHYKNSRHHGEFRCQFCNYFVNSEEVLKNHLKSHKLYVCTFPFCGKTFHVEREYNTHYRLHTTTRKIYSCFAEECDFQTLAYCQLVSHHKKTKHHYRFRCVYCPGRFRKEEMLRNHLQSEHLGNTSHKQEDGQGFDYQEQLTHFSQGWLGISYLGPSCSEDVQSTVDTLTDSQDGQITVNPLPDCQDWQSTANPLPDSQD</sequence>
<dbReference type="PROSITE" id="PS50157">
    <property type="entry name" value="ZINC_FINGER_C2H2_2"/>
    <property type="match status" value="2"/>
</dbReference>
<dbReference type="InterPro" id="IPR050888">
    <property type="entry name" value="ZnF_C2H2-type_TF"/>
</dbReference>
<evidence type="ECO:0000313" key="10">
    <source>
        <dbReference type="EMBL" id="JAG39586.1"/>
    </source>
</evidence>
<evidence type="ECO:0000256" key="2">
    <source>
        <dbReference type="ARBA" id="ARBA00022723"/>
    </source>
</evidence>
<feature type="region of interest" description="Disordered" evidence="8">
    <location>
        <begin position="220"/>
        <end position="240"/>
    </location>
</feature>
<dbReference type="InterPro" id="IPR036236">
    <property type="entry name" value="Znf_C2H2_sf"/>
</dbReference>
<organism evidence="10">
    <name type="scientific">Lygus hesperus</name>
    <name type="common">Western plant bug</name>
    <dbReference type="NCBI Taxonomy" id="30085"/>
    <lineage>
        <taxon>Eukaryota</taxon>
        <taxon>Metazoa</taxon>
        <taxon>Ecdysozoa</taxon>
        <taxon>Arthropoda</taxon>
        <taxon>Hexapoda</taxon>
        <taxon>Insecta</taxon>
        <taxon>Pterygota</taxon>
        <taxon>Neoptera</taxon>
        <taxon>Paraneoptera</taxon>
        <taxon>Hemiptera</taxon>
        <taxon>Heteroptera</taxon>
        <taxon>Panheteroptera</taxon>
        <taxon>Cimicomorpha</taxon>
        <taxon>Miridae</taxon>
        <taxon>Mirini</taxon>
        <taxon>Lygus</taxon>
    </lineage>
</organism>
<feature type="compositionally biased region" description="Polar residues" evidence="8">
    <location>
        <begin position="227"/>
        <end position="240"/>
    </location>
</feature>
<reference evidence="10" key="2">
    <citation type="submission" date="2014-07" db="EMBL/GenBank/DDBJ databases">
        <authorList>
            <person name="Hull J."/>
        </authorList>
    </citation>
    <scope>NUCLEOTIDE SEQUENCE</scope>
</reference>
<dbReference type="GO" id="GO:0008270">
    <property type="term" value="F:zinc ion binding"/>
    <property type="evidence" value="ECO:0007669"/>
    <property type="project" value="UniProtKB-KW"/>
</dbReference>
<dbReference type="GO" id="GO:0005634">
    <property type="term" value="C:nucleus"/>
    <property type="evidence" value="ECO:0007669"/>
    <property type="project" value="UniProtKB-SubCell"/>
</dbReference>
<dbReference type="PROSITE" id="PS00028">
    <property type="entry name" value="ZINC_FINGER_C2H2_1"/>
    <property type="match status" value="2"/>
</dbReference>